<organism evidence="1 2">
    <name type="scientific">Ilumatobacter coccineus</name>
    <dbReference type="NCBI Taxonomy" id="467094"/>
    <lineage>
        <taxon>Bacteria</taxon>
        <taxon>Bacillati</taxon>
        <taxon>Actinomycetota</taxon>
        <taxon>Acidimicrobiia</taxon>
        <taxon>Acidimicrobiales</taxon>
        <taxon>Ilumatobacteraceae</taxon>
        <taxon>Ilumatobacter</taxon>
    </lineage>
</organism>
<name>A0A2G6K7K6_9ACTN</name>
<protein>
    <submittedName>
        <fullName evidence="1">Uncharacterized protein</fullName>
    </submittedName>
</protein>
<accession>A0A2G6K7K6</accession>
<dbReference type="EMBL" id="PDSL01000084">
    <property type="protein sequence ID" value="PIE31390.1"/>
    <property type="molecule type" value="Genomic_DNA"/>
</dbReference>
<proteinExistence type="predicted"/>
<dbReference type="AlphaFoldDB" id="A0A2G6K7K6"/>
<gene>
    <name evidence="1" type="ORF">CSA55_05785</name>
</gene>
<comment type="caution">
    <text evidence="1">The sequence shown here is derived from an EMBL/GenBank/DDBJ whole genome shotgun (WGS) entry which is preliminary data.</text>
</comment>
<evidence type="ECO:0000313" key="1">
    <source>
        <dbReference type="EMBL" id="PIE31390.1"/>
    </source>
</evidence>
<sequence>MELDNRTGMTVAELIDILSEHPGDAVVEMAIIAPVGEDDDDITVDRYVVDGVMPWDEDGEGETVWMVGGNDDDVEVFLDAIEIVDEGPITD</sequence>
<evidence type="ECO:0000313" key="2">
    <source>
        <dbReference type="Proteomes" id="UP000230914"/>
    </source>
</evidence>
<reference evidence="1 2" key="1">
    <citation type="submission" date="2017-10" db="EMBL/GenBank/DDBJ databases">
        <title>Novel microbial diversity and functional potential in the marine mammal oral microbiome.</title>
        <authorList>
            <person name="Dudek N.K."/>
            <person name="Sun C.L."/>
            <person name="Burstein D."/>
            <person name="Kantor R.S."/>
            <person name="Aliaga Goltsman D.S."/>
            <person name="Bik E.M."/>
            <person name="Thomas B.C."/>
            <person name="Banfield J.F."/>
            <person name="Relman D.A."/>
        </authorList>
    </citation>
    <scope>NUCLEOTIDE SEQUENCE [LARGE SCALE GENOMIC DNA]</scope>
    <source>
        <strain evidence="1">DOLJORAL78_61_10</strain>
    </source>
</reference>
<dbReference type="Proteomes" id="UP000230914">
    <property type="component" value="Unassembled WGS sequence"/>
</dbReference>